<dbReference type="EMBL" id="CP012333">
    <property type="protein sequence ID" value="AKU97408.1"/>
    <property type="molecule type" value="Genomic_DNA"/>
</dbReference>
<protein>
    <submittedName>
        <fullName evidence="1">Uncharacterized protein</fullName>
    </submittedName>
</protein>
<dbReference type="AlphaFoldDB" id="A0A0K1PV44"/>
<name>A0A0K1PV44_9BACT</name>
<organism evidence="1 2">
    <name type="scientific">Labilithrix luteola</name>
    <dbReference type="NCBI Taxonomy" id="1391654"/>
    <lineage>
        <taxon>Bacteria</taxon>
        <taxon>Pseudomonadati</taxon>
        <taxon>Myxococcota</taxon>
        <taxon>Polyangia</taxon>
        <taxon>Polyangiales</taxon>
        <taxon>Labilitrichaceae</taxon>
        <taxon>Labilithrix</taxon>
    </lineage>
</organism>
<evidence type="ECO:0000313" key="2">
    <source>
        <dbReference type="Proteomes" id="UP000064967"/>
    </source>
</evidence>
<accession>A0A0K1PV44</accession>
<dbReference type="STRING" id="1391654.AKJ09_04072"/>
<gene>
    <name evidence="1" type="ORF">AKJ09_04072</name>
</gene>
<evidence type="ECO:0000313" key="1">
    <source>
        <dbReference type="EMBL" id="AKU97408.1"/>
    </source>
</evidence>
<dbReference type="Proteomes" id="UP000064967">
    <property type="component" value="Chromosome"/>
</dbReference>
<proteinExistence type="predicted"/>
<reference evidence="1 2" key="1">
    <citation type="submission" date="2015-08" db="EMBL/GenBank/DDBJ databases">
        <authorList>
            <person name="Babu N.S."/>
            <person name="Beckwith C.J."/>
            <person name="Beseler K.G."/>
            <person name="Brison A."/>
            <person name="Carone J.V."/>
            <person name="Caskin T.P."/>
            <person name="Diamond M."/>
            <person name="Durham M.E."/>
            <person name="Foxe J.M."/>
            <person name="Go M."/>
            <person name="Henderson B.A."/>
            <person name="Jones I.B."/>
            <person name="McGettigan J.A."/>
            <person name="Micheletti S.J."/>
            <person name="Nasrallah M.E."/>
            <person name="Ortiz D."/>
            <person name="Piller C.R."/>
            <person name="Privatt S.R."/>
            <person name="Schneider S.L."/>
            <person name="Sharp S."/>
            <person name="Smith T.C."/>
            <person name="Stanton J.D."/>
            <person name="Ullery H.E."/>
            <person name="Wilson R.J."/>
            <person name="Serrano M.G."/>
            <person name="Buck G."/>
            <person name="Lee V."/>
            <person name="Wang Y."/>
            <person name="Carvalho R."/>
            <person name="Voegtly L."/>
            <person name="Shi R."/>
            <person name="Duckworth R."/>
            <person name="Johnson A."/>
            <person name="Loviza R."/>
            <person name="Walstead R."/>
            <person name="Shah Z."/>
            <person name="Kiflezghi M."/>
            <person name="Wade K."/>
            <person name="Ball S.L."/>
            <person name="Bradley K.W."/>
            <person name="Asai D.J."/>
            <person name="Bowman C.A."/>
            <person name="Russell D.A."/>
            <person name="Pope W.H."/>
            <person name="Jacobs-Sera D."/>
            <person name="Hendrix R.W."/>
            <person name="Hatfull G.F."/>
        </authorList>
    </citation>
    <scope>NUCLEOTIDE SEQUENCE [LARGE SCALE GENOMIC DNA]</scope>
    <source>
        <strain evidence="1 2">DSM 27648</strain>
    </source>
</reference>
<sequence>MSFHWSRDTSAGMCASSEAMTTEIGQRLGVVPFVAEGKRSLEGFIERRDGSYRVRLVLRDADGAVAWTRELASTSPDCQAATQAAALAVTALLALEVEAAQQHVDARDAGIDAEIDASDASAPAPPRPRKTHDAAAPLPERAVAPGTELELSAVGAVGLLPSASIGAGVFVTRLLARPLRLEVGGYWLAETKADDERFGFGLVAAKGALCGEKAFPAVTLDLCGGLHVGVVHAVVFSGLTPSRPGERAWLGISAGPRVRVPIVGPLELSMEASVVMNALRYQFVNVVGGSDSVVFEQPLVAGQAQLGLGLAFP</sequence>
<dbReference type="KEGG" id="llu:AKJ09_04072"/>
<keyword evidence="2" id="KW-1185">Reference proteome</keyword>